<dbReference type="PANTHER" id="PTHR23151">
    <property type="entry name" value="DIHYDROLIPOAMIDE ACETYL/SUCCINYL-TRANSFERASE-RELATED"/>
    <property type="match status" value="1"/>
</dbReference>
<dbReference type="Pfam" id="PF00364">
    <property type="entry name" value="Biotin_lipoyl"/>
    <property type="match status" value="1"/>
</dbReference>
<protein>
    <submittedName>
        <fullName evidence="3">Biotin attachment protein</fullName>
    </submittedName>
</protein>
<dbReference type="CDD" id="cd06849">
    <property type="entry name" value="lipoyl_domain"/>
    <property type="match status" value="1"/>
</dbReference>
<evidence type="ECO:0000313" key="4">
    <source>
        <dbReference type="Proteomes" id="UP000649604"/>
    </source>
</evidence>
<dbReference type="GO" id="GO:0004742">
    <property type="term" value="F:dihydrolipoyllysine-residue acetyltransferase activity"/>
    <property type="evidence" value="ECO:0007669"/>
    <property type="project" value="TreeGrafter"/>
</dbReference>
<organism evidence="3 4">
    <name type="scientific">candidate division KSB3 bacterium</name>
    <dbReference type="NCBI Taxonomy" id="2044937"/>
    <lineage>
        <taxon>Bacteria</taxon>
        <taxon>candidate division KSB3</taxon>
    </lineage>
</organism>
<dbReference type="Gene3D" id="2.40.50.100">
    <property type="match status" value="1"/>
</dbReference>
<dbReference type="PROSITE" id="PS50968">
    <property type="entry name" value="BIOTINYL_LIPOYL"/>
    <property type="match status" value="1"/>
</dbReference>
<evidence type="ECO:0000313" key="3">
    <source>
        <dbReference type="EMBL" id="MBD3325735.1"/>
    </source>
</evidence>
<dbReference type="SUPFAM" id="SSF51230">
    <property type="entry name" value="Single hybrid motif"/>
    <property type="match status" value="1"/>
</dbReference>
<reference evidence="3" key="1">
    <citation type="submission" date="2019-11" db="EMBL/GenBank/DDBJ databases">
        <title>Microbial mats filling the niche in hypersaline microbial mats.</title>
        <authorList>
            <person name="Wong H.L."/>
            <person name="Macleod F.I."/>
            <person name="White R.A. III"/>
            <person name="Burns B.P."/>
        </authorList>
    </citation>
    <scope>NUCLEOTIDE SEQUENCE</scope>
    <source>
        <strain evidence="3">Rbin_158</strain>
    </source>
</reference>
<keyword evidence="1" id="KW-0450">Lipoyl</keyword>
<accession>A0A9D5JX41</accession>
<evidence type="ECO:0000256" key="1">
    <source>
        <dbReference type="ARBA" id="ARBA00022823"/>
    </source>
</evidence>
<evidence type="ECO:0000259" key="2">
    <source>
        <dbReference type="PROSITE" id="PS50968"/>
    </source>
</evidence>
<dbReference type="PROSITE" id="PS00189">
    <property type="entry name" value="LIPOYL"/>
    <property type="match status" value="1"/>
</dbReference>
<sequence>MTTHVRMPALGETMDEGKIVRWVKQIGDRVEAGEILLEVESDKATLEVESTFSGYLRAILHAEGEDVPAGEPIALMTPTVDEPLTE</sequence>
<gene>
    <name evidence="3" type="ORF">GF339_14205</name>
</gene>
<dbReference type="InterPro" id="IPR045257">
    <property type="entry name" value="E2/Pdx1"/>
</dbReference>
<proteinExistence type="predicted"/>
<dbReference type="InterPro" id="IPR003016">
    <property type="entry name" value="2-oxoA_DH_lipoyl-BS"/>
</dbReference>
<dbReference type="FunFam" id="2.40.50.100:FF:000010">
    <property type="entry name" value="Acetyltransferase component of pyruvate dehydrogenase complex"/>
    <property type="match status" value="1"/>
</dbReference>
<dbReference type="InterPro" id="IPR011053">
    <property type="entry name" value="Single_hybrid_motif"/>
</dbReference>
<dbReference type="GO" id="GO:0045254">
    <property type="term" value="C:pyruvate dehydrogenase complex"/>
    <property type="evidence" value="ECO:0007669"/>
    <property type="project" value="InterPro"/>
</dbReference>
<comment type="caution">
    <text evidence="3">The sequence shown here is derived from an EMBL/GenBank/DDBJ whole genome shotgun (WGS) entry which is preliminary data.</text>
</comment>
<dbReference type="InterPro" id="IPR000089">
    <property type="entry name" value="Biotin_lipoyl"/>
</dbReference>
<dbReference type="PANTHER" id="PTHR23151:SF75">
    <property type="entry name" value="DIHYDROLIPOYLLYSINE-RESIDUE ACETYLTRANSFERASE COMPONENT 5 OF PYRUVATE DEHYDROGENASE COMPLEX, CHLOROPLASTIC"/>
    <property type="match status" value="1"/>
</dbReference>
<dbReference type="EMBL" id="WJJP01000459">
    <property type="protein sequence ID" value="MBD3325735.1"/>
    <property type="molecule type" value="Genomic_DNA"/>
</dbReference>
<name>A0A9D5JX41_9BACT</name>
<feature type="domain" description="Lipoyl-binding" evidence="2">
    <location>
        <begin position="2"/>
        <end position="77"/>
    </location>
</feature>
<dbReference type="GO" id="GO:0006086">
    <property type="term" value="P:pyruvate decarboxylation to acetyl-CoA"/>
    <property type="evidence" value="ECO:0007669"/>
    <property type="project" value="InterPro"/>
</dbReference>
<dbReference type="Proteomes" id="UP000649604">
    <property type="component" value="Unassembled WGS sequence"/>
</dbReference>
<dbReference type="AlphaFoldDB" id="A0A9D5JX41"/>